<keyword evidence="6 7" id="KW-0732">Signal</keyword>
<proteinExistence type="inferred from homology"/>
<dbReference type="SUPFAM" id="SSF63829">
    <property type="entry name" value="Calcium-dependent phosphotriesterase"/>
    <property type="match status" value="1"/>
</dbReference>
<dbReference type="EMBL" id="LR899011">
    <property type="protein sequence ID" value="CAD7085840.1"/>
    <property type="molecule type" value="Genomic_DNA"/>
</dbReference>
<dbReference type="GO" id="GO:0005576">
    <property type="term" value="C:extracellular region"/>
    <property type="evidence" value="ECO:0007669"/>
    <property type="project" value="UniProtKB-SubCell"/>
</dbReference>
<dbReference type="FunCoup" id="A0A7R8USL5">
    <property type="interactions" value="10"/>
</dbReference>
<comment type="subcellular location">
    <subcellularLocation>
        <location evidence="2">Secreted</location>
    </subcellularLocation>
</comment>
<evidence type="ECO:0000256" key="4">
    <source>
        <dbReference type="ARBA" id="ARBA00014360"/>
    </source>
</evidence>
<name>A0A7R8USL5_HERIL</name>
<protein>
    <recommendedName>
        <fullName evidence="4">Protein yellow</fullName>
    </recommendedName>
</protein>
<feature type="signal peptide" evidence="7">
    <location>
        <begin position="1"/>
        <end position="21"/>
    </location>
</feature>
<dbReference type="Pfam" id="PF03022">
    <property type="entry name" value="MRJP"/>
    <property type="match status" value="1"/>
</dbReference>
<evidence type="ECO:0000256" key="6">
    <source>
        <dbReference type="ARBA" id="ARBA00022729"/>
    </source>
</evidence>
<dbReference type="AlphaFoldDB" id="A0A7R8USL5"/>
<dbReference type="Proteomes" id="UP000594454">
    <property type="component" value="Chromosome 3"/>
</dbReference>
<sequence length="436" mass="48921">MKIATSVFVGLIALAIDSCWAGNLEEKYAWSELKFDWPSKEAEQEAITSGRYVPANNLPLGIEVWRDKLFVTVPRWKSGVAASLNYIQLPTDEKSPVLRPYPSWEDNNLPIEVSAQPVAETAAGRAEAKKPALVGEGLKLNSSIVSTFRVRADECNRLWVMDTGLADILGNPNQVAPPAIVIFDLETNQLIRRFTCPESVIKEDTFFANIVVDVSKHDCDNAYAYIPDLGAYSIVVYSFKDNKAWRVKHNFFHFDPLNGDYNVGGVNFQWTDGVFGLAVGNEKTDGSRDVYFHALSSTKEFVVSNKVLQNETYSTSPDCYYEFKLLGDRGANGQSSAEFFDKDNEIVFYTQVNKDGVGCWNAKKPYNQDTQGLVDSDSTALVFPNDLKVDQDGYLWVLSDRMPAFIYQSLKPEEVNYRILRGKARELIRGTPCDIE</sequence>
<dbReference type="PANTHER" id="PTHR10009:SF11">
    <property type="entry name" value="RH54244P"/>
    <property type="match status" value="1"/>
</dbReference>
<dbReference type="OrthoDB" id="7776143at2759"/>
<dbReference type="FunFam" id="2.120.10.30:FF:000046">
    <property type="entry name" value="Blast:Protein yellow"/>
    <property type="match status" value="1"/>
</dbReference>
<dbReference type="InParanoid" id="A0A7R8USL5"/>
<keyword evidence="9" id="KW-1185">Reference proteome</keyword>
<feature type="chain" id="PRO_5031074722" description="Protein yellow" evidence="7">
    <location>
        <begin position="22"/>
        <end position="436"/>
    </location>
</feature>
<dbReference type="OMA" id="EDTFFAN"/>
<dbReference type="InterPro" id="IPR017996">
    <property type="entry name" value="MRJP/yellow-related"/>
</dbReference>
<dbReference type="Gene3D" id="2.120.10.30">
    <property type="entry name" value="TolB, C-terminal domain"/>
    <property type="match status" value="1"/>
</dbReference>
<evidence type="ECO:0000256" key="3">
    <source>
        <dbReference type="ARBA" id="ARBA00009127"/>
    </source>
</evidence>
<evidence type="ECO:0000256" key="5">
    <source>
        <dbReference type="ARBA" id="ARBA00022525"/>
    </source>
</evidence>
<accession>A0A7R8USL5</accession>
<keyword evidence="5" id="KW-0964">Secreted</keyword>
<evidence type="ECO:0000256" key="2">
    <source>
        <dbReference type="ARBA" id="ARBA00004613"/>
    </source>
</evidence>
<evidence type="ECO:0000313" key="8">
    <source>
        <dbReference type="EMBL" id="CAD7085840.1"/>
    </source>
</evidence>
<gene>
    <name evidence="8" type="ORF">HERILL_LOCUS8656</name>
</gene>
<dbReference type="InterPro" id="IPR011042">
    <property type="entry name" value="6-blade_b-propeller_TolB-like"/>
</dbReference>
<dbReference type="PANTHER" id="PTHR10009">
    <property type="entry name" value="PROTEIN YELLOW-RELATED"/>
    <property type="match status" value="1"/>
</dbReference>
<comment type="function">
    <text evidence="1">Controls the pigmentation pattern of the adult cuticle and larval mouth parts.</text>
</comment>
<reference evidence="8 9" key="1">
    <citation type="submission" date="2020-11" db="EMBL/GenBank/DDBJ databases">
        <authorList>
            <person name="Wallbank WR R."/>
            <person name="Pardo Diaz C."/>
            <person name="Kozak K."/>
            <person name="Martin S."/>
            <person name="Jiggins C."/>
            <person name="Moest M."/>
            <person name="Warren A I."/>
            <person name="Generalovic N T."/>
            <person name="Byers J.R.P. K."/>
            <person name="Montejo-Kovacevich G."/>
            <person name="Yen C E."/>
        </authorList>
    </citation>
    <scope>NUCLEOTIDE SEQUENCE [LARGE SCALE GENOMIC DNA]</scope>
</reference>
<organism evidence="8 9">
    <name type="scientific">Hermetia illucens</name>
    <name type="common">Black soldier fly</name>
    <dbReference type="NCBI Taxonomy" id="343691"/>
    <lineage>
        <taxon>Eukaryota</taxon>
        <taxon>Metazoa</taxon>
        <taxon>Ecdysozoa</taxon>
        <taxon>Arthropoda</taxon>
        <taxon>Hexapoda</taxon>
        <taxon>Insecta</taxon>
        <taxon>Pterygota</taxon>
        <taxon>Neoptera</taxon>
        <taxon>Endopterygota</taxon>
        <taxon>Diptera</taxon>
        <taxon>Brachycera</taxon>
        <taxon>Stratiomyomorpha</taxon>
        <taxon>Stratiomyidae</taxon>
        <taxon>Hermetiinae</taxon>
        <taxon>Hermetia</taxon>
    </lineage>
</organism>
<evidence type="ECO:0000256" key="7">
    <source>
        <dbReference type="SAM" id="SignalP"/>
    </source>
</evidence>
<evidence type="ECO:0000256" key="1">
    <source>
        <dbReference type="ARBA" id="ARBA00002855"/>
    </source>
</evidence>
<comment type="similarity">
    <text evidence="3">Belongs to the major royal jelly protein family.</text>
</comment>
<evidence type="ECO:0000313" key="9">
    <source>
        <dbReference type="Proteomes" id="UP000594454"/>
    </source>
</evidence>